<dbReference type="SUPFAM" id="SSF53383">
    <property type="entry name" value="PLP-dependent transferases"/>
    <property type="match status" value="1"/>
</dbReference>
<dbReference type="PANTHER" id="PTHR43795:SF39">
    <property type="entry name" value="AMINOTRANSFERASE CLASS I_CLASSII DOMAIN-CONTAINING PROTEIN"/>
    <property type="match status" value="1"/>
</dbReference>
<dbReference type="GO" id="GO:0008483">
    <property type="term" value="F:transaminase activity"/>
    <property type="evidence" value="ECO:0007669"/>
    <property type="project" value="TreeGrafter"/>
</dbReference>
<dbReference type="InterPro" id="IPR015424">
    <property type="entry name" value="PyrdxlP-dep_Trfase"/>
</dbReference>
<sequence>MSSAISDESICQSKTNSEAGLSISQLSSRGQERVDRLGSFASPKSNAILSEFKLFDAEKNPDGLINLGTAENSLLSERLLKFIHENFQMSTNHLKYRPSLLHGYTLNSTQVMPNILNKVLKPHAPIRSEHIVVGPGIGAILSHLIWHLCEAGDGVVITAPFYSDYIRDIIYPAQAAPIIVPTPVELDPLSLAVIPLLRQYIQDQLALSKVKIRVLMLCNPHNPLARAYPKETIVEYSRIAEEFNLHLIVDEVFANEIFSSRYVLNPTPFTSILSFPSDSLPCNPSRIHVLWSPSKDLGASGIKIGALISQGAKNKPLVDTIRTSLNATPVSSASDVVFTSIMRDEEFWEAFGRENRKRLGEAFELVGGWCESHGFGFEKAQAGPFVMIDFGLMIRGISLPTESSSTEDSDSSVSHTIQAKAKLAIAFQMLERGGIRLQSPQVYGLNPLDMRVRVVFTLPREIMKIALRRIEKSFGLEKVEV</sequence>
<dbReference type="PANTHER" id="PTHR43795">
    <property type="entry name" value="BIFUNCTIONAL ASPARTATE AMINOTRANSFERASE AND GLUTAMATE/ASPARTATE-PREPHENATE AMINOTRANSFERASE-RELATED"/>
    <property type="match status" value="1"/>
</dbReference>
<dbReference type="CDD" id="cd00609">
    <property type="entry name" value="AAT_like"/>
    <property type="match status" value="1"/>
</dbReference>
<protein>
    <submittedName>
        <fullName evidence="3">PLP-dependent transferase</fullName>
    </submittedName>
</protein>
<feature type="domain" description="Aminotransferase class I/classII large" evidence="2">
    <location>
        <begin position="121"/>
        <end position="470"/>
    </location>
</feature>
<keyword evidence="1" id="KW-0663">Pyridoxal phosphate</keyword>
<evidence type="ECO:0000313" key="4">
    <source>
        <dbReference type="Proteomes" id="UP000799118"/>
    </source>
</evidence>
<gene>
    <name evidence="3" type="ORF">BT96DRAFT_914629</name>
</gene>
<name>A0A6A4I9H0_9AGAR</name>
<keyword evidence="4" id="KW-1185">Reference proteome</keyword>
<dbReference type="OrthoDB" id="7042322at2759"/>
<reference evidence="3" key="1">
    <citation type="journal article" date="2019" name="Environ. Microbiol.">
        <title>Fungal ecological strategies reflected in gene transcription - a case study of two litter decomposers.</title>
        <authorList>
            <person name="Barbi F."/>
            <person name="Kohler A."/>
            <person name="Barry K."/>
            <person name="Baskaran P."/>
            <person name="Daum C."/>
            <person name="Fauchery L."/>
            <person name="Ihrmark K."/>
            <person name="Kuo A."/>
            <person name="LaButti K."/>
            <person name="Lipzen A."/>
            <person name="Morin E."/>
            <person name="Grigoriev I.V."/>
            <person name="Henrissat B."/>
            <person name="Lindahl B."/>
            <person name="Martin F."/>
        </authorList>
    </citation>
    <scope>NUCLEOTIDE SEQUENCE</scope>
    <source>
        <strain evidence="3">JB14</strain>
    </source>
</reference>
<dbReference type="Gene3D" id="3.90.1150.10">
    <property type="entry name" value="Aspartate Aminotransferase, domain 1"/>
    <property type="match status" value="1"/>
</dbReference>
<dbReference type="Gene3D" id="3.40.640.10">
    <property type="entry name" value="Type I PLP-dependent aspartate aminotransferase-like (Major domain)"/>
    <property type="match status" value="1"/>
</dbReference>
<dbReference type="GO" id="GO:0006520">
    <property type="term" value="P:amino acid metabolic process"/>
    <property type="evidence" value="ECO:0007669"/>
    <property type="project" value="TreeGrafter"/>
</dbReference>
<dbReference type="Proteomes" id="UP000799118">
    <property type="component" value="Unassembled WGS sequence"/>
</dbReference>
<proteinExistence type="predicted"/>
<dbReference type="PRINTS" id="PR00753">
    <property type="entry name" value="ACCSYNTHASE"/>
</dbReference>
<dbReference type="GO" id="GO:0030170">
    <property type="term" value="F:pyridoxal phosphate binding"/>
    <property type="evidence" value="ECO:0007669"/>
    <property type="project" value="InterPro"/>
</dbReference>
<keyword evidence="3" id="KW-0808">Transferase</keyword>
<dbReference type="InterPro" id="IPR015422">
    <property type="entry name" value="PyrdxlP-dep_Trfase_small"/>
</dbReference>
<dbReference type="InterPro" id="IPR050478">
    <property type="entry name" value="Ethylene_sulfur-biosynth"/>
</dbReference>
<dbReference type="Pfam" id="PF00155">
    <property type="entry name" value="Aminotran_1_2"/>
    <property type="match status" value="1"/>
</dbReference>
<dbReference type="InterPro" id="IPR004839">
    <property type="entry name" value="Aminotransferase_I/II_large"/>
</dbReference>
<accession>A0A6A4I9H0</accession>
<dbReference type="InterPro" id="IPR015421">
    <property type="entry name" value="PyrdxlP-dep_Trfase_major"/>
</dbReference>
<dbReference type="EMBL" id="ML769396">
    <property type="protein sequence ID" value="KAE9407309.1"/>
    <property type="molecule type" value="Genomic_DNA"/>
</dbReference>
<dbReference type="AlphaFoldDB" id="A0A6A4I9H0"/>
<evidence type="ECO:0000313" key="3">
    <source>
        <dbReference type="EMBL" id="KAE9407309.1"/>
    </source>
</evidence>
<organism evidence="3 4">
    <name type="scientific">Gymnopus androsaceus JB14</name>
    <dbReference type="NCBI Taxonomy" id="1447944"/>
    <lineage>
        <taxon>Eukaryota</taxon>
        <taxon>Fungi</taxon>
        <taxon>Dikarya</taxon>
        <taxon>Basidiomycota</taxon>
        <taxon>Agaricomycotina</taxon>
        <taxon>Agaricomycetes</taxon>
        <taxon>Agaricomycetidae</taxon>
        <taxon>Agaricales</taxon>
        <taxon>Marasmiineae</taxon>
        <taxon>Omphalotaceae</taxon>
        <taxon>Gymnopus</taxon>
    </lineage>
</organism>
<evidence type="ECO:0000256" key="1">
    <source>
        <dbReference type="ARBA" id="ARBA00022898"/>
    </source>
</evidence>
<evidence type="ECO:0000259" key="2">
    <source>
        <dbReference type="Pfam" id="PF00155"/>
    </source>
</evidence>